<gene>
    <name evidence="2" type="ORF">DAEQUDRAFT_762839</name>
</gene>
<dbReference type="AlphaFoldDB" id="A0A165SVG8"/>
<dbReference type="OrthoDB" id="3256715at2759"/>
<reference evidence="2 3" key="1">
    <citation type="journal article" date="2016" name="Mol. Biol. Evol.">
        <title>Comparative Genomics of Early-Diverging Mushroom-Forming Fungi Provides Insights into the Origins of Lignocellulose Decay Capabilities.</title>
        <authorList>
            <person name="Nagy L.G."/>
            <person name="Riley R."/>
            <person name="Tritt A."/>
            <person name="Adam C."/>
            <person name="Daum C."/>
            <person name="Floudas D."/>
            <person name="Sun H."/>
            <person name="Yadav J.S."/>
            <person name="Pangilinan J."/>
            <person name="Larsson K.H."/>
            <person name="Matsuura K."/>
            <person name="Barry K."/>
            <person name="Labutti K."/>
            <person name="Kuo R."/>
            <person name="Ohm R.A."/>
            <person name="Bhattacharya S.S."/>
            <person name="Shirouzu T."/>
            <person name="Yoshinaga Y."/>
            <person name="Martin F.M."/>
            <person name="Grigoriev I.V."/>
            <person name="Hibbett D.S."/>
        </authorList>
    </citation>
    <scope>NUCLEOTIDE SEQUENCE [LARGE SCALE GENOMIC DNA]</scope>
    <source>
        <strain evidence="2 3">L-15889</strain>
    </source>
</reference>
<sequence>MIDITWDTAEAGGHGRKASTIHGWVTKLRGTLIDDESIRKRGIREMQYARRIREWKKEKGIVDQGNSVSFSFVPKKPPQPNNQLMMVRRHTTTGASRQMSTRSPTSSRSGSRHRRHESRPQLAQKAYSAPTSRLLKDSTRSGSTPPPNGQLVRASTQVKKDSASGRRSEHSSHHHRSQRIVIQSAEPCGPTCQTPYQLILPSTSTPHFLILPRLTFKAYFQTSLLMVFILSAGPDGPPRALFIFTN</sequence>
<accession>A0A165SVG8</accession>
<keyword evidence="3" id="KW-1185">Reference proteome</keyword>
<dbReference type="Proteomes" id="UP000076727">
    <property type="component" value="Unassembled WGS sequence"/>
</dbReference>
<name>A0A165SVG8_9APHY</name>
<evidence type="ECO:0000256" key="1">
    <source>
        <dbReference type="SAM" id="MobiDB-lite"/>
    </source>
</evidence>
<evidence type="ECO:0000313" key="2">
    <source>
        <dbReference type="EMBL" id="KZT72547.1"/>
    </source>
</evidence>
<feature type="compositionally biased region" description="Low complexity" evidence="1">
    <location>
        <begin position="96"/>
        <end position="109"/>
    </location>
</feature>
<dbReference type="EMBL" id="KV429040">
    <property type="protein sequence ID" value="KZT72547.1"/>
    <property type="molecule type" value="Genomic_DNA"/>
</dbReference>
<protein>
    <submittedName>
        <fullName evidence="2">Uncharacterized protein</fullName>
    </submittedName>
</protein>
<proteinExistence type="predicted"/>
<evidence type="ECO:0000313" key="3">
    <source>
        <dbReference type="Proteomes" id="UP000076727"/>
    </source>
</evidence>
<feature type="compositionally biased region" description="Basic and acidic residues" evidence="1">
    <location>
        <begin position="158"/>
        <end position="171"/>
    </location>
</feature>
<organism evidence="2 3">
    <name type="scientific">Daedalea quercina L-15889</name>
    <dbReference type="NCBI Taxonomy" id="1314783"/>
    <lineage>
        <taxon>Eukaryota</taxon>
        <taxon>Fungi</taxon>
        <taxon>Dikarya</taxon>
        <taxon>Basidiomycota</taxon>
        <taxon>Agaricomycotina</taxon>
        <taxon>Agaricomycetes</taxon>
        <taxon>Polyporales</taxon>
        <taxon>Fomitopsis</taxon>
    </lineage>
</organism>
<feature type="region of interest" description="Disordered" evidence="1">
    <location>
        <begin position="92"/>
        <end position="179"/>
    </location>
</feature>